<evidence type="ECO:0000313" key="24">
    <source>
        <dbReference type="Proteomes" id="UP001154282"/>
    </source>
</evidence>
<dbReference type="AlphaFoldDB" id="A0AAV0QSF5"/>
<evidence type="ECO:0000256" key="16">
    <source>
        <dbReference type="ARBA" id="ARBA00023136"/>
    </source>
</evidence>
<protein>
    <recommendedName>
        <fullName evidence="5">NAD(P)H-quinone oxidoreductase subunit 5, chloroplastic</fullName>
    </recommendedName>
    <alternativeName>
        <fullName evidence="18">NAD(P)H dehydrogenase subunit 5</fullName>
    </alternativeName>
    <alternativeName>
        <fullName evidence="17">NADH-plastoquinone oxidoreductase subunit 5</fullName>
    </alternativeName>
</protein>
<dbReference type="GO" id="GO:0008137">
    <property type="term" value="F:NADH dehydrogenase (ubiquinone) activity"/>
    <property type="evidence" value="ECO:0007669"/>
    <property type="project" value="InterPro"/>
</dbReference>
<dbReference type="GO" id="GO:0009535">
    <property type="term" value="C:chloroplast thylakoid membrane"/>
    <property type="evidence" value="ECO:0007669"/>
    <property type="project" value="UniProtKB-SubCell"/>
</dbReference>
<accession>A0AAV0QSF5</accession>
<dbReference type="EMBL" id="CAMGYJ010000010">
    <property type="protein sequence ID" value="CAI0547925.1"/>
    <property type="molecule type" value="Genomic_DNA"/>
</dbReference>
<comment type="caution">
    <text evidence="23">The sequence shown here is derived from an EMBL/GenBank/DDBJ whole genome shotgun (WGS) entry which is preliminary data.</text>
</comment>
<evidence type="ECO:0000256" key="4">
    <source>
        <dbReference type="ARBA" id="ARBA00011199"/>
    </source>
</evidence>
<feature type="transmembrane region" description="Helical" evidence="21">
    <location>
        <begin position="105"/>
        <end position="127"/>
    </location>
</feature>
<evidence type="ECO:0000256" key="9">
    <source>
        <dbReference type="ARBA" id="ARBA00022719"/>
    </source>
</evidence>
<keyword evidence="12" id="KW-1278">Translocase</keyword>
<evidence type="ECO:0000256" key="20">
    <source>
        <dbReference type="ARBA" id="ARBA00048026"/>
    </source>
</evidence>
<dbReference type="Gene3D" id="1.20.5.2700">
    <property type="match status" value="1"/>
</dbReference>
<gene>
    <name evidence="23" type="ORF">LITE_LOCUS44572</name>
</gene>
<dbReference type="Proteomes" id="UP001154282">
    <property type="component" value="Unassembled WGS sequence"/>
</dbReference>
<dbReference type="GO" id="GO:0048038">
    <property type="term" value="F:quinone binding"/>
    <property type="evidence" value="ECO:0007669"/>
    <property type="project" value="UniProtKB-KW"/>
</dbReference>
<dbReference type="PANTHER" id="PTHR42829">
    <property type="entry name" value="NADH-UBIQUINONE OXIDOREDUCTASE CHAIN 5"/>
    <property type="match status" value="1"/>
</dbReference>
<evidence type="ECO:0000256" key="7">
    <source>
        <dbReference type="ARBA" id="ARBA00022528"/>
    </source>
</evidence>
<comment type="function">
    <text evidence="1">NDH shuttles electrons from NAD(P)H:plastoquinone, via FMN and iron-sulfur (Fe-S) centers, to quinones in the photosynthetic chain and possibly in a chloroplast respiratory chain. The immediate electron acceptor for the enzyme in this species is believed to be plastoquinone. Couples the redox reaction to proton translocation, and thus conserves the redox energy in a proton gradient.</text>
</comment>
<feature type="domain" description="NADH:ubiquinone/plastoquinone oxidoreductase chloroplast chain 5 C-terminal" evidence="22">
    <location>
        <begin position="1"/>
        <end position="193"/>
    </location>
</feature>
<evidence type="ECO:0000256" key="19">
    <source>
        <dbReference type="ARBA" id="ARBA00047726"/>
    </source>
</evidence>
<evidence type="ECO:0000313" key="23">
    <source>
        <dbReference type="EMBL" id="CAI0547925.1"/>
    </source>
</evidence>
<comment type="similarity">
    <text evidence="3">Belongs to the complex I subunit 5 family.</text>
</comment>
<keyword evidence="10" id="KW-0521">NADP</keyword>
<keyword evidence="13 21" id="KW-1133">Transmembrane helix</keyword>
<feature type="non-terminal residue" evidence="23">
    <location>
        <position position="1"/>
    </location>
</feature>
<evidence type="ECO:0000256" key="1">
    <source>
        <dbReference type="ARBA" id="ARBA00004059"/>
    </source>
</evidence>
<sequence length="253" mass="29820">NERVFFSWKNIYPIESNERKRGWPFIITNHFSTKGFFFYPQESDKTMLFPILVLGLFTLFIAGIGIPFNEFNQEGMNLDILSKLLMPSLNFFQKNEQNSSDWSEFLTNATFSVSIAYFGIFIASSLYKPVYSSFQNLNFFNSFAKKGLKRVLRDKILHVIYDWSYNRGYIDTFYEKSLSEGVRTFAKFTHFFDRRVIDGIINGVGFTSFFLGEVLKYVGGGRISSYLLLYLFYVLIFLVIYLVIYYFLYFLNF</sequence>
<dbReference type="PANTHER" id="PTHR42829:SF2">
    <property type="entry name" value="NADH-UBIQUINONE OXIDOREDUCTASE CHAIN 5"/>
    <property type="match status" value="1"/>
</dbReference>
<feature type="transmembrane region" description="Helical" evidence="21">
    <location>
        <begin position="47"/>
        <end position="68"/>
    </location>
</feature>
<dbReference type="GO" id="GO:0003954">
    <property type="term" value="F:NADH dehydrogenase activity"/>
    <property type="evidence" value="ECO:0007669"/>
    <property type="project" value="TreeGrafter"/>
</dbReference>
<keyword evidence="8 21" id="KW-0812">Transmembrane</keyword>
<evidence type="ECO:0000256" key="18">
    <source>
        <dbReference type="ARBA" id="ARBA00031649"/>
    </source>
</evidence>
<keyword evidence="24" id="KW-1185">Reference proteome</keyword>
<dbReference type="GO" id="GO:0015990">
    <property type="term" value="P:electron transport coupled proton transport"/>
    <property type="evidence" value="ECO:0007669"/>
    <property type="project" value="TreeGrafter"/>
</dbReference>
<dbReference type="InterPro" id="IPR002128">
    <property type="entry name" value="NADH_UbQ_OxRdtase_chlpt_su5_C"/>
</dbReference>
<comment type="subcellular location">
    <subcellularLocation>
        <location evidence="2">Plastid</location>
        <location evidence="2">Chloroplast thylakoid membrane</location>
        <topology evidence="2">Multi-pass membrane protein</topology>
    </subcellularLocation>
</comment>
<dbReference type="InterPro" id="IPR003945">
    <property type="entry name" value="NU5C-like"/>
</dbReference>
<comment type="catalytic activity">
    <reaction evidence="19">
        <text>a plastoquinone + NADPH + (n+1) H(+)(in) = a plastoquinol + NADP(+) + n H(+)(out)</text>
        <dbReference type="Rhea" id="RHEA:42612"/>
        <dbReference type="Rhea" id="RHEA-COMP:9561"/>
        <dbReference type="Rhea" id="RHEA-COMP:9562"/>
        <dbReference type="ChEBI" id="CHEBI:15378"/>
        <dbReference type="ChEBI" id="CHEBI:17757"/>
        <dbReference type="ChEBI" id="CHEBI:57783"/>
        <dbReference type="ChEBI" id="CHEBI:58349"/>
        <dbReference type="ChEBI" id="CHEBI:62192"/>
    </reaction>
</comment>
<dbReference type="Pfam" id="PF01010">
    <property type="entry name" value="Proton_antipo_C"/>
    <property type="match status" value="1"/>
</dbReference>
<keyword evidence="15" id="KW-0793">Thylakoid</keyword>
<evidence type="ECO:0000256" key="12">
    <source>
        <dbReference type="ARBA" id="ARBA00022967"/>
    </source>
</evidence>
<comment type="subunit">
    <text evidence="4">NDH is composed of at least 16 different subunits, 5 of which are encoded in the nucleus.</text>
</comment>
<evidence type="ECO:0000259" key="22">
    <source>
        <dbReference type="Pfam" id="PF01010"/>
    </source>
</evidence>
<feature type="transmembrane region" description="Helical" evidence="21">
    <location>
        <begin position="226"/>
        <end position="248"/>
    </location>
</feature>
<comment type="catalytic activity">
    <reaction evidence="20">
        <text>a plastoquinone + NADH + (n+1) H(+)(in) = a plastoquinol + NAD(+) + n H(+)(out)</text>
        <dbReference type="Rhea" id="RHEA:42608"/>
        <dbReference type="Rhea" id="RHEA-COMP:9561"/>
        <dbReference type="Rhea" id="RHEA-COMP:9562"/>
        <dbReference type="ChEBI" id="CHEBI:15378"/>
        <dbReference type="ChEBI" id="CHEBI:17757"/>
        <dbReference type="ChEBI" id="CHEBI:57540"/>
        <dbReference type="ChEBI" id="CHEBI:57945"/>
        <dbReference type="ChEBI" id="CHEBI:62192"/>
    </reaction>
</comment>
<keyword evidence="7" id="KW-0150">Chloroplast</keyword>
<evidence type="ECO:0000256" key="10">
    <source>
        <dbReference type="ARBA" id="ARBA00022857"/>
    </source>
</evidence>
<reference evidence="23" key="1">
    <citation type="submission" date="2022-08" db="EMBL/GenBank/DDBJ databases">
        <authorList>
            <person name="Gutierrez-Valencia J."/>
        </authorList>
    </citation>
    <scope>NUCLEOTIDE SEQUENCE</scope>
</reference>
<evidence type="ECO:0000256" key="3">
    <source>
        <dbReference type="ARBA" id="ARBA00008200"/>
    </source>
</evidence>
<proteinExistence type="inferred from homology"/>
<evidence type="ECO:0000256" key="17">
    <source>
        <dbReference type="ARBA" id="ARBA00029876"/>
    </source>
</evidence>
<keyword evidence="14" id="KW-0520">NAD</keyword>
<evidence type="ECO:0000256" key="11">
    <source>
        <dbReference type="ARBA" id="ARBA00022957"/>
    </source>
</evidence>
<evidence type="ECO:0000256" key="13">
    <source>
        <dbReference type="ARBA" id="ARBA00022989"/>
    </source>
</evidence>
<keyword evidence="16 21" id="KW-0472">Membrane</keyword>
<evidence type="ECO:0000256" key="15">
    <source>
        <dbReference type="ARBA" id="ARBA00023078"/>
    </source>
</evidence>
<keyword evidence="6" id="KW-0813">Transport</keyword>
<evidence type="ECO:0000256" key="8">
    <source>
        <dbReference type="ARBA" id="ARBA00022692"/>
    </source>
</evidence>
<evidence type="ECO:0000256" key="2">
    <source>
        <dbReference type="ARBA" id="ARBA00004454"/>
    </source>
</evidence>
<dbReference type="GO" id="GO:0042773">
    <property type="term" value="P:ATP synthesis coupled electron transport"/>
    <property type="evidence" value="ECO:0007669"/>
    <property type="project" value="InterPro"/>
</dbReference>
<evidence type="ECO:0000256" key="5">
    <source>
        <dbReference type="ARBA" id="ARBA00018648"/>
    </source>
</evidence>
<keyword evidence="7" id="KW-0934">Plastid</keyword>
<evidence type="ECO:0000256" key="6">
    <source>
        <dbReference type="ARBA" id="ARBA00022448"/>
    </source>
</evidence>
<name>A0AAV0QSF5_9ROSI</name>
<keyword evidence="11" id="KW-0618">Plastoquinone</keyword>
<keyword evidence="9" id="KW-0874">Quinone</keyword>
<evidence type="ECO:0000256" key="14">
    <source>
        <dbReference type="ARBA" id="ARBA00023027"/>
    </source>
</evidence>
<evidence type="ECO:0000256" key="21">
    <source>
        <dbReference type="SAM" id="Phobius"/>
    </source>
</evidence>
<organism evidence="23 24">
    <name type="scientific">Linum tenue</name>
    <dbReference type="NCBI Taxonomy" id="586396"/>
    <lineage>
        <taxon>Eukaryota</taxon>
        <taxon>Viridiplantae</taxon>
        <taxon>Streptophyta</taxon>
        <taxon>Embryophyta</taxon>
        <taxon>Tracheophyta</taxon>
        <taxon>Spermatophyta</taxon>
        <taxon>Magnoliopsida</taxon>
        <taxon>eudicotyledons</taxon>
        <taxon>Gunneridae</taxon>
        <taxon>Pentapetalae</taxon>
        <taxon>rosids</taxon>
        <taxon>fabids</taxon>
        <taxon>Malpighiales</taxon>
        <taxon>Linaceae</taxon>
        <taxon>Linum</taxon>
    </lineage>
</organism>